<keyword evidence="1" id="KW-0472">Membrane</keyword>
<evidence type="ECO:0000256" key="1">
    <source>
        <dbReference type="SAM" id="Phobius"/>
    </source>
</evidence>
<keyword evidence="1" id="KW-0812">Transmembrane</keyword>
<feature type="transmembrane region" description="Helical" evidence="1">
    <location>
        <begin position="154"/>
        <end position="175"/>
    </location>
</feature>
<protein>
    <submittedName>
        <fullName evidence="2">Uncharacterized protein</fullName>
    </submittedName>
</protein>
<organism evidence="2 3">
    <name type="scientific">Candidatus Giovannonibacteria bacterium RIFCSPHIGHO2_01_FULL_45_23</name>
    <dbReference type="NCBI Taxonomy" id="1798325"/>
    <lineage>
        <taxon>Bacteria</taxon>
        <taxon>Candidatus Giovannoniibacteriota</taxon>
    </lineage>
</organism>
<sequence length="196" mass="22128">METTVIVVVSCHFAEKDKLCPTTLNRLSHALKCAAECEISEGRIDVAFVVTGNVPYEKGSKTLAELMREYLFKNYIHLIYTRVHIGEGVGIFSESRNVTHDVRKLIHDASKIIVVSSNWYFWAGAPLWKKFGQENGLEVQILPIYGTGGWKTKLIYAVYGLIVRASLIFGFSSLVEKQLTKMQLSRKEGFTFDGCR</sequence>
<name>A0A1F5VG83_9BACT</name>
<gene>
    <name evidence="2" type="ORF">A2834_03225</name>
</gene>
<dbReference type="EMBL" id="MFHD01000017">
    <property type="protein sequence ID" value="OGF62452.1"/>
    <property type="molecule type" value="Genomic_DNA"/>
</dbReference>
<evidence type="ECO:0000313" key="3">
    <source>
        <dbReference type="Proteomes" id="UP000179251"/>
    </source>
</evidence>
<evidence type="ECO:0000313" key="2">
    <source>
        <dbReference type="EMBL" id="OGF62452.1"/>
    </source>
</evidence>
<proteinExistence type="predicted"/>
<dbReference type="AlphaFoldDB" id="A0A1F5VG83"/>
<keyword evidence="1" id="KW-1133">Transmembrane helix</keyword>
<dbReference type="Proteomes" id="UP000179251">
    <property type="component" value="Unassembled WGS sequence"/>
</dbReference>
<reference evidence="2 3" key="1">
    <citation type="journal article" date="2016" name="Nat. Commun.">
        <title>Thousands of microbial genomes shed light on interconnected biogeochemical processes in an aquifer system.</title>
        <authorList>
            <person name="Anantharaman K."/>
            <person name="Brown C.T."/>
            <person name="Hug L.A."/>
            <person name="Sharon I."/>
            <person name="Castelle C.J."/>
            <person name="Probst A.J."/>
            <person name="Thomas B.C."/>
            <person name="Singh A."/>
            <person name="Wilkins M.J."/>
            <person name="Karaoz U."/>
            <person name="Brodie E.L."/>
            <person name="Williams K.H."/>
            <person name="Hubbard S.S."/>
            <person name="Banfield J.F."/>
        </authorList>
    </citation>
    <scope>NUCLEOTIDE SEQUENCE [LARGE SCALE GENOMIC DNA]</scope>
</reference>
<comment type="caution">
    <text evidence="2">The sequence shown here is derived from an EMBL/GenBank/DDBJ whole genome shotgun (WGS) entry which is preliminary data.</text>
</comment>
<accession>A0A1F5VG83</accession>